<dbReference type="GO" id="GO:0046872">
    <property type="term" value="F:metal ion binding"/>
    <property type="evidence" value="ECO:0007669"/>
    <property type="project" value="UniProtKB-KW"/>
</dbReference>
<evidence type="ECO:0000256" key="3">
    <source>
        <dbReference type="ARBA" id="ARBA00022621"/>
    </source>
</evidence>
<keyword evidence="5" id="KW-0408">Iron</keyword>
<evidence type="ECO:0000256" key="6">
    <source>
        <dbReference type="RuleBase" id="RU000356"/>
    </source>
</evidence>
<dbReference type="SUPFAM" id="SSF51182">
    <property type="entry name" value="RmlC-like cupins"/>
    <property type="match status" value="1"/>
</dbReference>
<dbReference type="Gene3D" id="2.60.120.10">
    <property type="entry name" value="Jelly Rolls"/>
    <property type="match status" value="1"/>
</dbReference>
<reference evidence="8 9" key="1">
    <citation type="submission" date="2015-06" db="EMBL/GenBank/DDBJ databases">
        <title>Draft genome assembly of filamentous brackish cyanobacterium Limnoraphis robusta strain CS-951.</title>
        <authorList>
            <person name="Willis A."/>
            <person name="Parks M."/>
            <person name="Burford M.A."/>
        </authorList>
    </citation>
    <scope>NUCLEOTIDE SEQUENCE [LARGE SCALE GENOMIC DNA]</scope>
    <source>
        <strain evidence="8 9">CS-951</strain>
    </source>
</reference>
<evidence type="ECO:0000313" key="8">
    <source>
        <dbReference type="EMBL" id="KKD39813.1"/>
    </source>
</evidence>
<evidence type="ECO:0000313" key="9">
    <source>
        <dbReference type="Proteomes" id="UP000033607"/>
    </source>
</evidence>
<dbReference type="EMBL" id="LATL02000310">
    <property type="protein sequence ID" value="KKD39813.1"/>
    <property type="molecule type" value="Genomic_DNA"/>
</dbReference>
<evidence type="ECO:0000256" key="5">
    <source>
        <dbReference type="ARBA" id="ARBA00023004"/>
    </source>
</evidence>
<dbReference type="AlphaFoldDB" id="A0A0F5YM23"/>
<dbReference type="InterPro" id="IPR013096">
    <property type="entry name" value="Cupin_2"/>
</dbReference>
<keyword evidence="3 6" id="KW-0561">Oxygen transport</keyword>
<dbReference type="GO" id="GO:0020037">
    <property type="term" value="F:heme binding"/>
    <property type="evidence" value="ECO:0007669"/>
    <property type="project" value="InterPro"/>
</dbReference>
<keyword evidence="4" id="KW-0479">Metal-binding</keyword>
<dbReference type="InterPro" id="IPR009050">
    <property type="entry name" value="Globin-like_sf"/>
</dbReference>
<dbReference type="FunFam" id="1.10.490.10:FF:000003">
    <property type="entry name" value="Flavohemoprotein"/>
    <property type="match status" value="1"/>
</dbReference>
<dbReference type="GO" id="GO:0008941">
    <property type="term" value="F:nitric oxide dioxygenase NAD(P)H activity"/>
    <property type="evidence" value="ECO:0007669"/>
    <property type="project" value="TreeGrafter"/>
</dbReference>
<evidence type="ECO:0000256" key="1">
    <source>
        <dbReference type="ARBA" id="ARBA00006401"/>
    </source>
</evidence>
<dbReference type="GO" id="GO:0005344">
    <property type="term" value="F:oxygen carrier activity"/>
    <property type="evidence" value="ECO:0007669"/>
    <property type="project" value="UniProtKB-KW"/>
</dbReference>
<gene>
    <name evidence="8" type="ORF">WN50_01290</name>
</gene>
<sequence>MANTIATPNVPYNTNLQALIEYPKQGILSKVILKDKNCQYTLFCLAKGTDIEEHTSTRNATVMVFEGTGKLTLNGEEIPLNPGVFVFMPADAPHALQAEENLAFVLTLSEQSQPQKSVSPQTIELIKSTAPLLKKQGQEITKRMYEIMFKNHPEMQEQFNMNDQANGSQPARLATAIYTYATHIDNLEALKSMVEKVAHRHVETHVQPEQYSIVGESLLEAMKDVLGEVVTDEVMAAWKEAYQLLAEVFIKREHQIYEQEA</sequence>
<name>A0A0F5YM23_9CYAN</name>
<feature type="domain" description="Globin" evidence="7">
    <location>
        <begin position="117"/>
        <end position="254"/>
    </location>
</feature>
<dbReference type="CDD" id="cd08922">
    <property type="entry name" value="FHb-globin"/>
    <property type="match status" value="1"/>
</dbReference>
<dbReference type="InterPro" id="IPR011051">
    <property type="entry name" value="RmlC_Cupin_sf"/>
</dbReference>
<dbReference type="SUPFAM" id="SSF46458">
    <property type="entry name" value="Globin-like"/>
    <property type="match status" value="1"/>
</dbReference>
<dbReference type="PATRIC" id="fig|1637645.4.peg.6131"/>
<dbReference type="InterPro" id="IPR012292">
    <property type="entry name" value="Globin/Proto"/>
</dbReference>
<dbReference type="GO" id="GO:0071949">
    <property type="term" value="F:FAD binding"/>
    <property type="evidence" value="ECO:0007669"/>
    <property type="project" value="TreeGrafter"/>
</dbReference>
<evidence type="ECO:0000256" key="2">
    <source>
        <dbReference type="ARBA" id="ARBA00022617"/>
    </source>
</evidence>
<dbReference type="Proteomes" id="UP000033607">
    <property type="component" value="Unassembled WGS sequence"/>
</dbReference>
<proteinExistence type="inferred from homology"/>
<protein>
    <submittedName>
        <fullName evidence="8">Flavohemoprotein</fullName>
    </submittedName>
</protein>
<evidence type="ECO:0000259" key="7">
    <source>
        <dbReference type="PROSITE" id="PS01033"/>
    </source>
</evidence>
<dbReference type="GO" id="GO:0019825">
    <property type="term" value="F:oxygen binding"/>
    <property type="evidence" value="ECO:0007669"/>
    <property type="project" value="InterPro"/>
</dbReference>
<dbReference type="InterPro" id="IPR000971">
    <property type="entry name" value="Globin"/>
</dbReference>
<dbReference type="PANTHER" id="PTHR43396:SF3">
    <property type="entry name" value="FLAVOHEMOPROTEIN"/>
    <property type="match status" value="1"/>
</dbReference>
<dbReference type="GO" id="GO:0046210">
    <property type="term" value="P:nitric oxide catabolic process"/>
    <property type="evidence" value="ECO:0007669"/>
    <property type="project" value="TreeGrafter"/>
</dbReference>
<dbReference type="Pfam" id="PF00042">
    <property type="entry name" value="Globin"/>
    <property type="match status" value="1"/>
</dbReference>
<dbReference type="Gene3D" id="1.10.490.10">
    <property type="entry name" value="Globins"/>
    <property type="match status" value="1"/>
</dbReference>
<comment type="similarity">
    <text evidence="1">In the C-terminal section; belongs to the flavoprotein pyridine nucleotide cytochrome reductase family.</text>
</comment>
<dbReference type="InterPro" id="IPR014710">
    <property type="entry name" value="RmlC-like_jellyroll"/>
</dbReference>
<dbReference type="PANTHER" id="PTHR43396">
    <property type="entry name" value="FLAVOHEMOPROTEIN"/>
    <property type="match status" value="1"/>
</dbReference>
<comment type="similarity">
    <text evidence="6">Belongs to the globin family.</text>
</comment>
<dbReference type="GO" id="GO:0071500">
    <property type="term" value="P:cellular response to nitrosative stress"/>
    <property type="evidence" value="ECO:0007669"/>
    <property type="project" value="TreeGrafter"/>
</dbReference>
<keyword evidence="6" id="KW-0813">Transport</keyword>
<keyword evidence="2 6" id="KW-0349">Heme</keyword>
<accession>A0A0F5YM23</accession>
<dbReference type="OrthoDB" id="510157at2"/>
<dbReference type="CDD" id="cd02230">
    <property type="entry name" value="cupin_HP0902-like"/>
    <property type="match status" value="1"/>
</dbReference>
<dbReference type="PROSITE" id="PS01033">
    <property type="entry name" value="GLOBIN"/>
    <property type="match status" value="1"/>
</dbReference>
<organism evidence="8 9">
    <name type="scientific">Limnoraphis robusta CS-951</name>
    <dbReference type="NCBI Taxonomy" id="1637645"/>
    <lineage>
        <taxon>Bacteria</taxon>
        <taxon>Bacillati</taxon>
        <taxon>Cyanobacteriota</taxon>
        <taxon>Cyanophyceae</taxon>
        <taxon>Oscillatoriophycideae</taxon>
        <taxon>Oscillatoriales</taxon>
        <taxon>Sirenicapillariaceae</taxon>
        <taxon>Limnoraphis</taxon>
    </lineage>
</organism>
<dbReference type="Pfam" id="PF07883">
    <property type="entry name" value="Cupin_2"/>
    <property type="match status" value="1"/>
</dbReference>
<comment type="caution">
    <text evidence="8">The sequence shown here is derived from an EMBL/GenBank/DDBJ whole genome shotgun (WGS) entry which is preliminary data.</text>
</comment>
<evidence type="ECO:0000256" key="4">
    <source>
        <dbReference type="ARBA" id="ARBA00022723"/>
    </source>
</evidence>